<proteinExistence type="predicted"/>
<protein>
    <submittedName>
        <fullName evidence="1">Uncharacterized protein</fullName>
    </submittedName>
</protein>
<dbReference type="EMBL" id="GBRH01214573">
    <property type="protein sequence ID" value="JAD83322.1"/>
    <property type="molecule type" value="Transcribed_RNA"/>
</dbReference>
<evidence type="ECO:0000313" key="1">
    <source>
        <dbReference type="EMBL" id="JAD83322.1"/>
    </source>
</evidence>
<organism evidence="1">
    <name type="scientific">Arundo donax</name>
    <name type="common">Giant reed</name>
    <name type="synonym">Donax arundinaceus</name>
    <dbReference type="NCBI Taxonomy" id="35708"/>
    <lineage>
        <taxon>Eukaryota</taxon>
        <taxon>Viridiplantae</taxon>
        <taxon>Streptophyta</taxon>
        <taxon>Embryophyta</taxon>
        <taxon>Tracheophyta</taxon>
        <taxon>Spermatophyta</taxon>
        <taxon>Magnoliopsida</taxon>
        <taxon>Liliopsida</taxon>
        <taxon>Poales</taxon>
        <taxon>Poaceae</taxon>
        <taxon>PACMAD clade</taxon>
        <taxon>Arundinoideae</taxon>
        <taxon>Arundineae</taxon>
        <taxon>Arundo</taxon>
    </lineage>
</organism>
<reference evidence="1" key="2">
    <citation type="journal article" date="2015" name="Data Brief">
        <title>Shoot transcriptome of the giant reed, Arundo donax.</title>
        <authorList>
            <person name="Barrero R.A."/>
            <person name="Guerrero F.D."/>
            <person name="Moolhuijzen P."/>
            <person name="Goolsby J.A."/>
            <person name="Tidwell J."/>
            <person name="Bellgard S.E."/>
            <person name="Bellgard M.I."/>
        </authorList>
    </citation>
    <scope>NUCLEOTIDE SEQUENCE</scope>
    <source>
        <tissue evidence="1">Shoot tissue taken approximately 20 cm above the soil surface</tissue>
    </source>
</reference>
<accession>A0A0A9DHQ1</accession>
<sequence>MLTKQVTPVITDTANTQLSNKHSIKLSSNNFNWHFLRRVFAEIVVHALAKVNSTSYLNHLQLYIKLIQLRSLCTHQSHAKKLLALK</sequence>
<dbReference type="AlphaFoldDB" id="A0A0A9DHQ1"/>
<reference evidence="1" key="1">
    <citation type="submission" date="2014-09" db="EMBL/GenBank/DDBJ databases">
        <authorList>
            <person name="Magalhaes I.L.F."/>
            <person name="Oliveira U."/>
            <person name="Santos F.R."/>
            <person name="Vidigal T.H.D.A."/>
            <person name="Brescovit A.D."/>
            <person name="Santos A.J."/>
        </authorList>
    </citation>
    <scope>NUCLEOTIDE SEQUENCE</scope>
    <source>
        <tissue evidence="1">Shoot tissue taken approximately 20 cm above the soil surface</tissue>
    </source>
</reference>
<name>A0A0A9DHQ1_ARUDO</name>